<dbReference type="RefSeq" id="WP_090171971.1">
    <property type="nucleotide sequence ID" value="NZ_FOFB01000026.1"/>
</dbReference>
<keyword evidence="3" id="KW-1185">Reference proteome</keyword>
<accession>A0A1H9M0U5</accession>
<dbReference type="SUPFAM" id="SSF56601">
    <property type="entry name" value="beta-lactamase/transpeptidase-like"/>
    <property type="match status" value="1"/>
</dbReference>
<dbReference type="Proteomes" id="UP000199021">
    <property type="component" value="Unassembled WGS sequence"/>
</dbReference>
<dbReference type="InterPro" id="IPR050789">
    <property type="entry name" value="Diverse_Enzym_Activities"/>
</dbReference>
<dbReference type="InterPro" id="IPR001466">
    <property type="entry name" value="Beta-lactam-related"/>
</dbReference>
<dbReference type="PANTHER" id="PTHR43283:SF7">
    <property type="entry name" value="BETA-LACTAMASE-RELATED DOMAIN-CONTAINING PROTEIN"/>
    <property type="match status" value="1"/>
</dbReference>
<dbReference type="InterPro" id="IPR012338">
    <property type="entry name" value="Beta-lactam/transpept-like"/>
</dbReference>
<dbReference type="STRING" id="478744.SAMN05444359_12672"/>
<evidence type="ECO:0000313" key="3">
    <source>
        <dbReference type="Proteomes" id="UP000199021"/>
    </source>
</evidence>
<proteinExistence type="predicted"/>
<organism evidence="2 3">
    <name type="scientific">Neolewinella agarilytica</name>
    <dbReference type="NCBI Taxonomy" id="478744"/>
    <lineage>
        <taxon>Bacteria</taxon>
        <taxon>Pseudomonadati</taxon>
        <taxon>Bacteroidota</taxon>
        <taxon>Saprospiria</taxon>
        <taxon>Saprospirales</taxon>
        <taxon>Lewinellaceae</taxon>
        <taxon>Neolewinella</taxon>
    </lineage>
</organism>
<dbReference type="EMBL" id="FOFB01000026">
    <property type="protein sequence ID" value="SER17304.1"/>
    <property type="molecule type" value="Genomic_DNA"/>
</dbReference>
<dbReference type="Gene3D" id="3.40.710.10">
    <property type="entry name" value="DD-peptidase/beta-lactamase superfamily"/>
    <property type="match status" value="1"/>
</dbReference>
<dbReference type="Pfam" id="PF00144">
    <property type="entry name" value="Beta-lactamase"/>
    <property type="match status" value="1"/>
</dbReference>
<dbReference type="AlphaFoldDB" id="A0A1H9M0U5"/>
<gene>
    <name evidence="2" type="ORF">SAMN05444359_12672</name>
</gene>
<reference evidence="3" key="1">
    <citation type="submission" date="2016-10" db="EMBL/GenBank/DDBJ databases">
        <authorList>
            <person name="Varghese N."/>
            <person name="Submissions S."/>
        </authorList>
    </citation>
    <scope>NUCLEOTIDE SEQUENCE [LARGE SCALE GENOMIC DNA]</scope>
    <source>
        <strain evidence="3">DSM 24740</strain>
    </source>
</reference>
<name>A0A1H9M0U5_9BACT</name>
<dbReference type="OrthoDB" id="9773047at2"/>
<feature type="domain" description="Beta-lactamase-related" evidence="1">
    <location>
        <begin position="153"/>
        <end position="439"/>
    </location>
</feature>
<evidence type="ECO:0000313" key="2">
    <source>
        <dbReference type="EMBL" id="SER17304.1"/>
    </source>
</evidence>
<protein>
    <submittedName>
        <fullName evidence="2">CubicO group peptidase, beta-lactamase class C family</fullName>
    </submittedName>
</protein>
<dbReference type="PANTHER" id="PTHR43283">
    <property type="entry name" value="BETA-LACTAMASE-RELATED"/>
    <property type="match status" value="1"/>
</dbReference>
<evidence type="ECO:0000259" key="1">
    <source>
        <dbReference type="Pfam" id="PF00144"/>
    </source>
</evidence>
<dbReference type="InParanoid" id="A0A1H9M0U5"/>
<sequence>MHFSPRLRYFIIGVTLLATLLFAAFLWLRPLLNIGGGYAAKHACSCHFLQGRELAEISEHDLNFSVLGFYGLEAKGNSVYSSFFGLVRREARFREGVGCTLVNNEEKPLAKVVAAAAGAKKASPESIVAELPTLASALDFGMQPVPGGEARGLVVMQNGRIIGERYAEGYDENSLLLGWSMTKTLTALLTGGRRPPALLENGTVDTSLQHLVSRKNLYPHWSADARANISLADLLHMNSGLGWNEAYGSISDATIMLHEHADMAAFAAGMPALKAPEDEWAYSSGSTNILMDLHQRQLPEGQSIQQEIHDLFGQVAPSLIIEPDQSGRPVGSSYGWATGRDWARLGQFMLQGGVWNGDTLLYPGWIDWMRQPAAGSEGTYGGQLWLPGPDMPSLPKDAFLMRGFQDQRVFIIPSRQLIIARLGHGEDKVTDFDSLVKLILESVPSGQ</sequence>